<reference evidence="2 3" key="1">
    <citation type="submission" date="2020-08" db="EMBL/GenBank/DDBJ databases">
        <title>Genomic Encyclopedia of Type Strains, Phase IV (KMG-IV): sequencing the most valuable type-strain genomes for metagenomic binning, comparative biology and taxonomic classification.</title>
        <authorList>
            <person name="Goeker M."/>
        </authorList>
    </citation>
    <scope>NUCLEOTIDE SEQUENCE [LARGE SCALE GENOMIC DNA]</scope>
    <source>
        <strain evidence="2 3">DSM 29007</strain>
    </source>
</reference>
<dbReference type="AlphaFoldDB" id="A0A841GX67"/>
<accession>A0A841GX67</accession>
<protein>
    <submittedName>
        <fullName evidence="2">Uncharacterized protein</fullName>
    </submittedName>
</protein>
<dbReference type="Proteomes" id="UP000582837">
    <property type="component" value="Unassembled WGS sequence"/>
</dbReference>
<keyword evidence="3" id="KW-1185">Reference proteome</keyword>
<dbReference type="EMBL" id="JACHIA010000004">
    <property type="protein sequence ID" value="MBB6070345.1"/>
    <property type="molecule type" value="Genomic_DNA"/>
</dbReference>
<gene>
    <name evidence="2" type="ORF">HNQ61_001964</name>
</gene>
<organism evidence="2 3">
    <name type="scientific">Longimicrobium terrae</name>
    <dbReference type="NCBI Taxonomy" id="1639882"/>
    <lineage>
        <taxon>Bacteria</taxon>
        <taxon>Pseudomonadati</taxon>
        <taxon>Gemmatimonadota</taxon>
        <taxon>Longimicrobiia</taxon>
        <taxon>Longimicrobiales</taxon>
        <taxon>Longimicrobiaceae</taxon>
        <taxon>Longimicrobium</taxon>
    </lineage>
</organism>
<name>A0A841GX67_9BACT</name>
<comment type="caution">
    <text evidence="2">The sequence shown here is derived from an EMBL/GenBank/DDBJ whole genome shotgun (WGS) entry which is preliminary data.</text>
</comment>
<feature type="region of interest" description="Disordered" evidence="1">
    <location>
        <begin position="1"/>
        <end position="23"/>
    </location>
</feature>
<evidence type="ECO:0000256" key="1">
    <source>
        <dbReference type="SAM" id="MobiDB-lite"/>
    </source>
</evidence>
<sequence length="82" mass="8185">MSSVHDEGPVAGTPAEGAVRPGQRPLLGRLLRSPGAALAGIAAVLIAAGRGVPAATPDLAGTRCEATHIVRAPRRVLGEDST</sequence>
<evidence type="ECO:0000313" key="2">
    <source>
        <dbReference type="EMBL" id="MBB6070345.1"/>
    </source>
</evidence>
<evidence type="ECO:0000313" key="3">
    <source>
        <dbReference type="Proteomes" id="UP000582837"/>
    </source>
</evidence>
<proteinExistence type="predicted"/>